<dbReference type="PROSITE" id="PS00687">
    <property type="entry name" value="ALDEHYDE_DEHYDR_GLU"/>
    <property type="match status" value="1"/>
</dbReference>
<dbReference type="AlphaFoldDB" id="A0A839XZK7"/>
<organism evidence="6 7">
    <name type="scientific">Prauserella sediminis</name>
    <dbReference type="NCBI Taxonomy" id="577680"/>
    <lineage>
        <taxon>Bacteria</taxon>
        <taxon>Bacillati</taxon>
        <taxon>Actinomycetota</taxon>
        <taxon>Actinomycetes</taxon>
        <taxon>Pseudonocardiales</taxon>
        <taxon>Pseudonocardiaceae</taxon>
        <taxon>Prauserella</taxon>
        <taxon>Prauserella salsuginis group</taxon>
    </lineage>
</organism>
<gene>
    <name evidence="6" type="ORF">FB384_004423</name>
</gene>
<dbReference type="SUPFAM" id="SSF53720">
    <property type="entry name" value="ALDH-like"/>
    <property type="match status" value="1"/>
</dbReference>
<dbReference type="PANTHER" id="PTHR42991:SF1">
    <property type="entry name" value="ALDEHYDE DEHYDROGENASE"/>
    <property type="match status" value="1"/>
</dbReference>
<evidence type="ECO:0000313" key="6">
    <source>
        <dbReference type="EMBL" id="MBB3665466.1"/>
    </source>
</evidence>
<dbReference type="GO" id="GO:0008911">
    <property type="term" value="F:lactaldehyde dehydrogenase (NAD+) activity"/>
    <property type="evidence" value="ECO:0007669"/>
    <property type="project" value="TreeGrafter"/>
</dbReference>
<reference evidence="6 7" key="1">
    <citation type="submission" date="2020-08" db="EMBL/GenBank/DDBJ databases">
        <title>Sequencing the genomes of 1000 actinobacteria strains.</title>
        <authorList>
            <person name="Klenk H.-P."/>
        </authorList>
    </citation>
    <scope>NUCLEOTIDE SEQUENCE [LARGE SCALE GENOMIC DNA]</scope>
    <source>
        <strain evidence="6 7">DSM 45267</strain>
    </source>
</reference>
<feature type="active site" evidence="3">
    <location>
        <position position="258"/>
    </location>
</feature>
<name>A0A839XZK7_9PSEU</name>
<dbReference type="InterPro" id="IPR016163">
    <property type="entry name" value="Ald_DH_C"/>
</dbReference>
<proteinExistence type="inferred from homology"/>
<protein>
    <submittedName>
        <fullName evidence="6">Acyl-CoA reductase-like NAD-dependent aldehyde dehydrogenase</fullName>
    </submittedName>
</protein>
<dbReference type="InterPro" id="IPR016161">
    <property type="entry name" value="Ald_DH/histidinol_DH"/>
</dbReference>
<evidence type="ECO:0000259" key="5">
    <source>
        <dbReference type="Pfam" id="PF00171"/>
    </source>
</evidence>
<dbReference type="InterPro" id="IPR015590">
    <property type="entry name" value="Aldehyde_DH_dom"/>
</dbReference>
<keyword evidence="2 4" id="KW-0560">Oxidoreductase</keyword>
<evidence type="ECO:0000256" key="4">
    <source>
        <dbReference type="RuleBase" id="RU003345"/>
    </source>
</evidence>
<evidence type="ECO:0000256" key="2">
    <source>
        <dbReference type="ARBA" id="ARBA00023002"/>
    </source>
</evidence>
<evidence type="ECO:0000313" key="7">
    <source>
        <dbReference type="Proteomes" id="UP000564573"/>
    </source>
</evidence>
<dbReference type="PANTHER" id="PTHR42991">
    <property type="entry name" value="ALDEHYDE DEHYDROGENASE"/>
    <property type="match status" value="1"/>
</dbReference>
<accession>A0A839XZK7</accession>
<evidence type="ECO:0000256" key="1">
    <source>
        <dbReference type="ARBA" id="ARBA00009986"/>
    </source>
</evidence>
<dbReference type="Gene3D" id="3.40.309.10">
    <property type="entry name" value="Aldehyde Dehydrogenase, Chain A, domain 2"/>
    <property type="match status" value="1"/>
</dbReference>
<dbReference type="Gene3D" id="3.40.605.10">
    <property type="entry name" value="Aldehyde Dehydrogenase, Chain A, domain 1"/>
    <property type="match status" value="1"/>
</dbReference>
<keyword evidence="7" id="KW-1185">Reference proteome</keyword>
<dbReference type="InterPro" id="IPR029510">
    <property type="entry name" value="Ald_DH_CS_GLU"/>
</dbReference>
<dbReference type="Pfam" id="PF00171">
    <property type="entry name" value="Aldedh"/>
    <property type="match status" value="1"/>
</dbReference>
<comment type="similarity">
    <text evidence="1 4">Belongs to the aldehyde dehydrogenase family.</text>
</comment>
<evidence type="ECO:0000256" key="3">
    <source>
        <dbReference type="PROSITE-ProRule" id="PRU10007"/>
    </source>
</evidence>
<sequence>MTTAAAAATVGDRTVALPGGAFVQGCWTPAPIPVTDPEDGAVVGYAAQTTVDEVSGAIGHLAASLRNEWPTWERERALGRAAAAIADRYEKFTTLIAAEGIKTVAEARDEVARCVETLRLAASASGELLGESLPFDATPRGAGKIGWYVREPLGVVGAITPYNDPLNLVAHKVAPTLLAGNGVILKPSEHTPLTALAFAEVLLEAGVPRDRIAVVCGGTDVGQAIVSDPRIAVVSFTGGPRTAESITRTAGVKKLLMELGGNNPTVVCEDADLELAADAVVDGAFGAAGQNCLSVQRVYVHAQAYDRFLDYVVTRTKRKRVGSKRAADSDIGPLVNERAAREVEHLVDRAVGDGARALSGARRHGVFYEPTVLVEVPEGSEVLTAEIFGPVVAVEPFISYAAVVASANTAGQALHAGVFTASVATAKTLSQQLHAGCVLVNATSDFRIDAMPFGGFGLTGIGREGVRHAVRELSAPKSVVLAE</sequence>
<dbReference type="EMBL" id="JACIBS010000004">
    <property type="protein sequence ID" value="MBB3665466.1"/>
    <property type="molecule type" value="Genomic_DNA"/>
</dbReference>
<dbReference type="Proteomes" id="UP000564573">
    <property type="component" value="Unassembled WGS sequence"/>
</dbReference>
<dbReference type="InterPro" id="IPR051020">
    <property type="entry name" value="ALDH-related_metabolic_enz"/>
</dbReference>
<dbReference type="RefSeq" id="WP_183786675.1">
    <property type="nucleotide sequence ID" value="NZ_JACIBS010000004.1"/>
</dbReference>
<comment type="caution">
    <text evidence="6">The sequence shown here is derived from an EMBL/GenBank/DDBJ whole genome shotgun (WGS) entry which is preliminary data.</text>
</comment>
<feature type="domain" description="Aldehyde dehydrogenase" evidence="5">
    <location>
        <begin position="32"/>
        <end position="479"/>
    </location>
</feature>
<dbReference type="InterPro" id="IPR016162">
    <property type="entry name" value="Ald_DH_N"/>
</dbReference>